<accession>A0ABV0V627</accession>
<evidence type="ECO:0000313" key="3">
    <source>
        <dbReference type="Proteomes" id="UP001482620"/>
    </source>
</evidence>
<dbReference type="EMBL" id="JAHRIQ010095247">
    <property type="protein sequence ID" value="MEQ2252551.1"/>
    <property type="molecule type" value="Genomic_DNA"/>
</dbReference>
<evidence type="ECO:0000256" key="1">
    <source>
        <dbReference type="SAM" id="MobiDB-lite"/>
    </source>
</evidence>
<proteinExistence type="predicted"/>
<sequence length="143" mass="16069">MSLSWPGNVWGEGSLAAPTTQSRMKRKTTSTSASASTKQKYNCPCYNSCHHCLQLQFMDINFFYMNENSFKLYSLVLDFTQLYPSASVITRFEAGRNFQTASSVLSAATSLNTKLISLISAEYQTECVLQRFALLEEWIALCS</sequence>
<gene>
    <name evidence="2" type="ORF">ILYODFUR_022896</name>
</gene>
<protein>
    <submittedName>
        <fullName evidence="2">Uncharacterized protein</fullName>
    </submittedName>
</protein>
<name>A0ABV0V627_9TELE</name>
<organism evidence="2 3">
    <name type="scientific">Ilyodon furcidens</name>
    <name type="common">goldbreast splitfin</name>
    <dbReference type="NCBI Taxonomy" id="33524"/>
    <lineage>
        <taxon>Eukaryota</taxon>
        <taxon>Metazoa</taxon>
        <taxon>Chordata</taxon>
        <taxon>Craniata</taxon>
        <taxon>Vertebrata</taxon>
        <taxon>Euteleostomi</taxon>
        <taxon>Actinopterygii</taxon>
        <taxon>Neopterygii</taxon>
        <taxon>Teleostei</taxon>
        <taxon>Neoteleostei</taxon>
        <taxon>Acanthomorphata</taxon>
        <taxon>Ovalentaria</taxon>
        <taxon>Atherinomorphae</taxon>
        <taxon>Cyprinodontiformes</taxon>
        <taxon>Goodeidae</taxon>
        <taxon>Ilyodon</taxon>
    </lineage>
</organism>
<evidence type="ECO:0000313" key="2">
    <source>
        <dbReference type="EMBL" id="MEQ2252551.1"/>
    </source>
</evidence>
<keyword evidence="3" id="KW-1185">Reference proteome</keyword>
<reference evidence="2 3" key="1">
    <citation type="submission" date="2021-06" db="EMBL/GenBank/DDBJ databases">
        <authorList>
            <person name="Palmer J.M."/>
        </authorList>
    </citation>
    <scope>NUCLEOTIDE SEQUENCE [LARGE SCALE GENOMIC DNA]</scope>
    <source>
        <strain evidence="3">if_2019</strain>
        <tissue evidence="2">Muscle</tissue>
    </source>
</reference>
<dbReference type="Proteomes" id="UP001482620">
    <property type="component" value="Unassembled WGS sequence"/>
</dbReference>
<feature type="region of interest" description="Disordered" evidence="1">
    <location>
        <begin position="14"/>
        <end position="33"/>
    </location>
</feature>
<comment type="caution">
    <text evidence="2">The sequence shown here is derived from an EMBL/GenBank/DDBJ whole genome shotgun (WGS) entry which is preliminary data.</text>
</comment>